<accession>A0A9Q0FLJ7</accession>
<feature type="region of interest" description="Disordered" evidence="1">
    <location>
        <begin position="1"/>
        <end position="28"/>
    </location>
</feature>
<organism evidence="2 3">
    <name type="scientific">Turnera subulata</name>
    <dbReference type="NCBI Taxonomy" id="218843"/>
    <lineage>
        <taxon>Eukaryota</taxon>
        <taxon>Viridiplantae</taxon>
        <taxon>Streptophyta</taxon>
        <taxon>Embryophyta</taxon>
        <taxon>Tracheophyta</taxon>
        <taxon>Spermatophyta</taxon>
        <taxon>Magnoliopsida</taxon>
        <taxon>eudicotyledons</taxon>
        <taxon>Gunneridae</taxon>
        <taxon>Pentapetalae</taxon>
        <taxon>rosids</taxon>
        <taxon>fabids</taxon>
        <taxon>Malpighiales</taxon>
        <taxon>Passifloraceae</taxon>
        <taxon>Turnera</taxon>
    </lineage>
</organism>
<keyword evidence="3" id="KW-1185">Reference proteome</keyword>
<comment type="caution">
    <text evidence="2">The sequence shown here is derived from an EMBL/GenBank/DDBJ whole genome shotgun (WGS) entry which is preliminary data.</text>
</comment>
<feature type="compositionally biased region" description="Low complexity" evidence="1">
    <location>
        <begin position="11"/>
        <end position="28"/>
    </location>
</feature>
<dbReference type="AlphaFoldDB" id="A0A9Q0FLJ7"/>
<protein>
    <submittedName>
        <fullName evidence="2">Uncharacterized protein</fullName>
    </submittedName>
</protein>
<dbReference type="Proteomes" id="UP001141552">
    <property type="component" value="Unassembled WGS sequence"/>
</dbReference>
<reference evidence="2" key="1">
    <citation type="submission" date="2022-02" db="EMBL/GenBank/DDBJ databases">
        <authorList>
            <person name="Henning P.M."/>
            <person name="McCubbin A.G."/>
            <person name="Shore J.S."/>
        </authorList>
    </citation>
    <scope>NUCLEOTIDE SEQUENCE</scope>
    <source>
        <strain evidence="2">F60SS</strain>
        <tissue evidence="2">Leaves</tissue>
    </source>
</reference>
<dbReference type="EMBL" id="JAKUCV010004898">
    <property type="protein sequence ID" value="KAJ4833636.1"/>
    <property type="molecule type" value="Genomic_DNA"/>
</dbReference>
<sequence>MDMRTSKIGGTSATTTAPTTNSATNTNATWRVEKKRMESHRITVDSAFDTATAPSSTSNAAYAAYTDLSPANDLGLYAF</sequence>
<name>A0A9Q0FLJ7_9ROSI</name>
<evidence type="ECO:0000313" key="2">
    <source>
        <dbReference type="EMBL" id="KAJ4833636.1"/>
    </source>
</evidence>
<evidence type="ECO:0000313" key="3">
    <source>
        <dbReference type="Proteomes" id="UP001141552"/>
    </source>
</evidence>
<evidence type="ECO:0000256" key="1">
    <source>
        <dbReference type="SAM" id="MobiDB-lite"/>
    </source>
</evidence>
<gene>
    <name evidence="2" type="ORF">Tsubulata_001257</name>
</gene>
<proteinExistence type="predicted"/>
<reference evidence="2" key="2">
    <citation type="journal article" date="2023" name="Plants (Basel)">
        <title>Annotation of the Turnera subulata (Passifloraceae) Draft Genome Reveals the S-Locus Evolved after the Divergence of Turneroideae from Passifloroideae in a Stepwise Manner.</title>
        <authorList>
            <person name="Henning P.M."/>
            <person name="Roalson E.H."/>
            <person name="Mir W."/>
            <person name="McCubbin A.G."/>
            <person name="Shore J.S."/>
        </authorList>
    </citation>
    <scope>NUCLEOTIDE SEQUENCE</scope>
    <source>
        <strain evidence="2">F60SS</strain>
    </source>
</reference>